<protein>
    <submittedName>
        <fullName evidence="2">Uncharacterized protein</fullName>
    </submittedName>
</protein>
<dbReference type="Proteomes" id="UP000193560">
    <property type="component" value="Unassembled WGS sequence"/>
</dbReference>
<accession>A0A1X2IUB3</accession>
<keyword evidence="1" id="KW-0812">Transmembrane</keyword>
<keyword evidence="3" id="KW-1185">Reference proteome</keyword>
<evidence type="ECO:0000313" key="3">
    <source>
        <dbReference type="Proteomes" id="UP000193560"/>
    </source>
</evidence>
<sequence length="62" mass="7297">MIEMIKIKKKTTTIVVRSKSQNKVSIINTRLAEFKKRERERLLVSSTFNIVAFSFMLCLTFQ</sequence>
<gene>
    <name evidence="2" type="ORF">BCR42DRAFT_406001</name>
</gene>
<keyword evidence="1" id="KW-0472">Membrane</keyword>
<dbReference type="EMBL" id="MCGE01000004">
    <property type="protein sequence ID" value="ORZ22352.1"/>
    <property type="molecule type" value="Genomic_DNA"/>
</dbReference>
<evidence type="ECO:0000256" key="1">
    <source>
        <dbReference type="SAM" id="Phobius"/>
    </source>
</evidence>
<dbReference type="AlphaFoldDB" id="A0A1X2IUB3"/>
<name>A0A1X2IUB3_9FUNG</name>
<proteinExistence type="predicted"/>
<organism evidence="2 3">
    <name type="scientific">Absidia repens</name>
    <dbReference type="NCBI Taxonomy" id="90262"/>
    <lineage>
        <taxon>Eukaryota</taxon>
        <taxon>Fungi</taxon>
        <taxon>Fungi incertae sedis</taxon>
        <taxon>Mucoromycota</taxon>
        <taxon>Mucoromycotina</taxon>
        <taxon>Mucoromycetes</taxon>
        <taxon>Mucorales</taxon>
        <taxon>Cunninghamellaceae</taxon>
        <taxon>Absidia</taxon>
    </lineage>
</organism>
<keyword evidence="1" id="KW-1133">Transmembrane helix</keyword>
<comment type="caution">
    <text evidence="2">The sequence shown here is derived from an EMBL/GenBank/DDBJ whole genome shotgun (WGS) entry which is preliminary data.</text>
</comment>
<reference evidence="2 3" key="1">
    <citation type="submission" date="2016-07" db="EMBL/GenBank/DDBJ databases">
        <title>Pervasive Adenine N6-methylation of Active Genes in Fungi.</title>
        <authorList>
            <consortium name="DOE Joint Genome Institute"/>
            <person name="Mondo S.J."/>
            <person name="Dannebaum R.O."/>
            <person name="Kuo R.C."/>
            <person name="Labutti K."/>
            <person name="Haridas S."/>
            <person name="Kuo A."/>
            <person name="Salamov A."/>
            <person name="Ahrendt S.R."/>
            <person name="Lipzen A."/>
            <person name="Sullivan W."/>
            <person name="Andreopoulos W.B."/>
            <person name="Clum A."/>
            <person name="Lindquist E."/>
            <person name="Daum C."/>
            <person name="Ramamoorthy G.K."/>
            <person name="Gryganskyi A."/>
            <person name="Culley D."/>
            <person name="Magnuson J.K."/>
            <person name="James T.Y."/>
            <person name="O'Malley M.A."/>
            <person name="Stajich J.E."/>
            <person name="Spatafora J.W."/>
            <person name="Visel A."/>
            <person name="Grigoriev I.V."/>
        </authorList>
    </citation>
    <scope>NUCLEOTIDE SEQUENCE [LARGE SCALE GENOMIC DNA]</scope>
    <source>
        <strain evidence="2 3">NRRL 1336</strain>
    </source>
</reference>
<evidence type="ECO:0000313" key="2">
    <source>
        <dbReference type="EMBL" id="ORZ22352.1"/>
    </source>
</evidence>
<feature type="transmembrane region" description="Helical" evidence="1">
    <location>
        <begin position="42"/>
        <end position="61"/>
    </location>
</feature>